<protein>
    <submittedName>
        <fullName evidence="1">Uncharacterized protein</fullName>
    </submittedName>
</protein>
<evidence type="ECO:0000313" key="2">
    <source>
        <dbReference type="Proteomes" id="UP001597063"/>
    </source>
</evidence>
<sequence>MTLPDARTGSIMLSPDETRAVAALLEKLAERHPDEVLCASAVDLAEVLRELAAIADARGAAGGGTIHR</sequence>
<proteinExistence type="predicted"/>
<dbReference type="Proteomes" id="UP001597063">
    <property type="component" value="Unassembled WGS sequence"/>
</dbReference>
<keyword evidence="2" id="KW-1185">Reference proteome</keyword>
<comment type="caution">
    <text evidence="1">The sequence shown here is derived from an EMBL/GenBank/DDBJ whole genome shotgun (WGS) entry which is preliminary data.</text>
</comment>
<organism evidence="1 2">
    <name type="scientific">Actinomadura fibrosa</name>
    <dbReference type="NCBI Taxonomy" id="111802"/>
    <lineage>
        <taxon>Bacteria</taxon>
        <taxon>Bacillati</taxon>
        <taxon>Actinomycetota</taxon>
        <taxon>Actinomycetes</taxon>
        <taxon>Streptosporangiales</taxon>
        <taxon>Thermomonosporaceae</taxon>
        <taxon>Actinomadura</taxon>
    </lineage>
</organism>
<dbReference type="RefSeq" id="WP_131755040.1">
    <property type="nucleotide sequence ID" value="NZ_CAACUY010000002.1"/>
</dbReference>
<reference evidence="2" key="1">
    <citation type="journal article" date="2019" name="Int. J. Syst. Evol. Microbiol.">
        <title>The Global Catalogue of Microorganisms (GCM) 10K type strain sequencing project: providing services to taxonomists for standard genome sequencing and annotation.</title>
        <authorList>
            <consortium name="The Broad Institute Genomics Platform"/>
            <consortium name="The Broad Institute Genome Sequencing Center for Infectious Disease"/>
            <person name="Wu L."/>
            <person name="Ma J."/>
        </authorList>
    </citation>
    <scope>NUCLEOTIDE SEQUENCE [LARGE SCALE GENOMIC DNA]</scope>
    <source>
        <strain evidence="2">JCM 9371</strain>
    </source>
</reference>
<dbReference type="EMBL" id="JBHTGP010000003">
    <property type="protein sequence ID" value="MFD0684100.1"/>
    <property type="molecule type" value="Genomic_DNA"/>
</dbReference>
<gene>
    <name evidence="1" type="ORF">ACFQZM_06315</name>
</gene>
<evidence type="ECO:0000313" key="1">
    <source>
        <dbReference type="EMBL" id="MFD0684100.1"/>
    </source>
</evidence>
<accession>A0ABW2XDE7</accession>
<name>A0ABW2XDE7_9ACTN</name>